<sequence>MQNFHRCTYTPKASLTGLALHSTLKSENNTTKYYYNLWEYVAKTVISLSSHITTDHP</sequence>
<dbReference type="EMBL" id="CABWMV010000024">
    <property type="protein sequence ID" value="VXC92992.1"/>
    <property type="molecule type" value="Genomic_DNA"/>
</dbReference>
<evidence type="ECO:0000313" key="2">
    <source>
        <dbReference type="Proteomes" id="UP000432350"/>
    </source>
</evidence>
<proteinExistence type="predicted"/>
<gene>
    <name evidence="1" type="ORF">SPHINGO8BC_50949</name>
</gene>
<accession>A0A654CHX8</accession>
<evidence type="ECO:0000313" key="1">
    <source>
        <dbReference type="EMBL" id="VXC92992.1"/>
    </source>
</evidence>
<dbReference type="Proteomes" id="UP000432350">
    <property type="component" value="Unassembled WGS sequence"/>
</dbReference>
<organism evidence="1 2">
    <name type="scientific">Sphingobacterium multivorum</name>
    <dbReference type="NCBI Taxonomy" id="28454"/>
    <lineage>
        <taxon>Bacteria</taxon>
        <taxon>Pseudomonadati</taxon>
        <taxon>Bacteroidota</taxon>
        <taxon>Sphingobacteriia</taxon>
        <taxon>Sphingobacteriales</taxon>
        <taxon>Sphingobacteriaceae</taxon>
        <taxon>Sphingobacterium</taxon>
    </lineage>
</organism>
<name>A0A654CHX8_SPHMU</name>
<protein>
    <submittedName>
        <fullName evidence="1">Uncharacterized protein</fullName>
    </submittedName>
</protein>
<reference evidence="1 2" key="1">
    <citation type="submission" date="2019-10" db="EMBL/GenBank/DDBJ databases">
        <authorList>
            <person name="Karimi E."/>
        </authorList>
    </citation>
    <scope>NUCLEOTIDE SEQUENCE [LARGE SCALE GENOMIC DNA]</scope>
    <source>
        <strain evidence="1">Sphingobacterium sp. 8BC</strain>
    </source>
</reference>
<dbReference type="AlphaFoldDB" id="A0A654CHX8"/>